<keyword evidence="3 7" id="KW-0238">DNA-binding</keyword>
<accession>A0A1W2FAN5</accession>
<evidence type="ECO:0000259" key="6">
    <source>
        <dbReference type="SMART" id="SM01043"/>
    </source>
</evidence>
<evidence type="ECO:0000256" key="2">
    <source>
        <dbReference type="ARBA" id="ARBA00023015"/>
    </source>
</evidence>
<feature type="domain" description="Bacterial transcriptional activator" evidence="6">
    <location>
        <begin position="113"/>
        <end position="259"/>
    </location>
</feature>
<keyword evidence="4" id="KW-0804">Transcription</keyword>
<dbReference type="EMBL" id="FWXV01000005">
    <property type="protein sequence ID" value="SMD19010.1"/>
    <property type="molecule type" value="Genomic_DNA"/>
</dbReference>
<dbReference type="InterPro" id="IPR011990">
    <property type="entry name" value="TPR-like_helical_dom_sf"/>
</dbReference>
<evidence type="ECO:0000256" key="4">
    <source>
        <dbReference type="ARBA" id="ARBA00023163"/>
    </source>
</evidence>
<evidence type="ECO:0000313" key="8">
    <source>
        <dbReference type="Proteomes" id="UP000192674"/>
    </source>
</evidence>
<dbReference type="GO" id="GO:0006355">
    <property type="term" value="P:regulation of DNA-templated transcription"/>
    <property type="evidence" value="ECO:0007669"/>
    <property type="project" value="InterPro"/>
</dbReference>
<dbReference type="GO" id="GO:0003677">
    <property type="term" value="F:DNA binding"/>
    <property type="evidence" value="ECO:0007669"/>
    <property type="project" value="UniProtKB-KW"/>
</dbReference>
<dbReference type="InterPro" id="IPR005158">
    <property type="entry name" value="BTAD"/>
</dbReference>
<dbReference type="SUPFAM" id="SSF48452">
    <property type="entry name" value="TPR-like"/>
    <property type="match status" value="1"/>
</dbReference>
<reference evidence="7 8" key="1">
    <citation type="submission" date="2017-04" db="EMBL/GenBank/DDBJ databases">
        <authorList>
            <person name="Afonso C.L."/>
            <person name="Miller P.J."/>
            <person name="Scott M.A."/>
            <person name="Spackman E."/>
            <person name="Goraichik I."/>
            <person name="Dimitrov K.M."/>
            <person name="Suarez D.L."/>
            <person name="Swayne D.E."/>
        </authorList>
    </citation>
    <scope>NUCLEOTIDE SEQUENCE [LARGE SCALE GENOMIC DNA]</scope>
    <source>
        <strain evidence="7 8">DSM 43828</strain>
    </source>
</reference>
<dbReference type="AlphaFoldDB" id="A0A1W2FAN5"/>
<evidence type="ECO:0000259" key="5">
    <source>
        <dbReference type="SMART" id="SM00862"/>
    </source>
</evidence>
<dbReference type="PANTHER" id="PTHR35807">
    <property type="entry name" value="TRANSCRIPTIONAL REGULATOR REDD-RELATED"/>
    <property type="match status" value="1"/>
</dbReference>
<dbReference type="Proteomes" id="UP000192674">
    <property type="component" value="Unassembled WGS sequence"/>
</dbReference>
<dbReference type="SMART" id="SM01043">
    <property type="entry name" value="BTAD"/>
    <property type="match status" value="1"/>
</dbReference>
<organism evidence="7 8">
    <name type="scientific">Kibdelosporangium aridum</name>
    <dbReference type="NCBI Taxonomy" id="2030"/>
    <lineage>
        <taxon>Bacteria</taxon>
        <taxon>Bacillati</taxon>
        <taxon>Actinomycetota</taxon>
        <taxon>Actinomycetes</taxon>
        <taxon>Pseudonocardiales</taxon>
        <taxon>Pseudonocardiaceae</taxon>
        <taxon>Kibdelosporangium</taxon>
    </lineage>
</organism>
<dbReference type="InterPro" id="IPR051677">
    <property type="entry name" value="AfsR-DnrI-RedD_regulator"/>
</dbReference>
<dbReference type="InterPro" id="IPR036388">
    <property type="entry name" value="WH-like_DNA-bd_sf"/>
</dbReference>
<sequence>MGEYRGGMNYWQRATGSWQVRLVGEVTVHGMDGTWEAPDVGSRKARTLLALLGVAQGRMVTVETIGEELWGDAPPQQPRANVATLVSRLRARFGAAVIIGGRRGYRLGDTIRVDLHDAAQDITYAESALSTGRPGTGLVAAENGLELIGTNLVLMDYPAPEWAERARAMQTGLLRRGRHAGAECALRVSQPAKAQAIAEAAIIADPLDERAYGMLMRAYDALGEPARALVAYERLRTTLATELGTGPVAAIRDLHVAILRANAVSA</sequence>
<protein>
    <submittedName>
        <fullName evidence="7">DNA-binding transcriptional activator of the SARP family</fullName>
    </submittedName>
</protein>
<dbReference type="GO" id="GO:0000160">
    <property type="term" value="P:phosphorelay signal transduction system"/>
    <property type="evidence" value="ECO:0007669"/>
    <property type="project" value="InterPro"/>
</dbReference>
<name>A0A1W2FAN5_KIBAR</name>
<gene>
    <name evidence="7" type="ORF">SAMN05661093_06006</name>
</gene>
<comment type="similarity">
    <text evidence="1">Belongs to the AfsR/DnrI/RedD regulatory family.</text>
</comment>
<dbReference type="SMART" id="SM00862">
    <property type="entry name" value="Trans_reg_C"/>
    <property type="match status" value="1"/>
</dbReference>
<dbReference type="InterPro" id="IPR016032">
    <property type="entry name" value="Sig_transdc_resp-reg_C-effctor"/>
</dbReference>
<proteinExistence type="inferred from homology"/>
<keyword evidence="8" id="KW-1185">Reference proteome</keyword>
<dbReference type="SUPFAM" id="SSF46894">
    <property type="entry name" value="C-terminal effector domain of the bipartite response regulators"/>
    <property type="match status" value="1"/>
</dbReference>
<keyword evidence="2" id="KW-0805">Transcription regulation</keyword>
<feature type="domain" description="OmpR/PhoB-type" evidence="5">
    <location>
        <begin position="32"/>
        <end position="107"/>
    </location>
</feature>
<dbReference type="Pfam" id="PF03704">
    <property type="entry name" value="BTAD"/>
    <property type="match status" value="1"/>
</dbReference>
<evidence type="ECO:0000313" key="7">
    <source>
        <dbReference type="EMBL" id="SMD19010.1"/>
    </source>
</evidence>
<dbReference type="Gene3D" id="1.25.40.10">
    <property type="entry name" value="Tetratricopeptide repeat domain"/>
    <property type="match status" value="1"/>
</dbReference>
<evidence type="ECO:0000256" key="3">
    <source>
        <dbReference type="ARBA" id="ARBA00023125"/>
    </source>
</evidence>
<evidence type="ECO:0000256" key="1">
    <source>
        <dbReference type="ARBA" id="ARBA00005820"/>
    </source>
</evidence>
<dbReference type="Gene3D" id="1.10.10.10">
    <property type="entry name" value="Winged helix-like DNA-binding domain superfamily/Winged helix DNA-binding domain"/>
    <property type="match status" value="1"/>
</dbReference>
<dbReference type="PANTHER" id="PTHR35807:SF1">
    <property type="entry name" value="TRANSCRIPTIONAL REGULATOR REDD"/>
    <property type="match status" value="1"/>
</dbReference>
<dbReference type="InterPro" id="IPR001867">
    <property type="entry name" value="OmpR/PhoB-type_DNA-bd"/>
</dbReference>